<keyword evidence="1" id="KW-1133">Transmembrane helix</keyword>
<gene>
    <name evidence="2" type="ORF">BN971_02091</name>
</gene>
<keyword evidence="1" id="KW-0812">Transmembrane</keyword>
<name>A0A0U0W7N4_MYCBE</name>
<sequence length="64" mass="6745">MLGWGAWAYERRLMATHSFGTGSPAQSKSCSGSPAWNHSYSVAALRAGLIALVLLVVLALIVLS</sequence>
<feature type="transmembrane region" description="Helical" evidence="1">
    <location>
        <begin position="43"/>
        <end position="63"/>
    </location>
</feature>
<evidence type="ECO:0000256" key="1">
    <source>
        <dbReference type="SAM" id="Phobius"/>
    </source>
</evidence>
<accession>A0A0U0W7N4</accession>
<dbReference type="Proteomes" id="UP000198875">
    <property type="component" value="Unassembled WGS sequence"/>
</dbReference>
<dbReference type="EMBL" id="CSTD01000002">
    <property type="protein sequence ID" value="CPR10820.1"/>
    <property type="molecule type" value="Genomic_DNA"/>
</dbReference>
<reference evidence="2 3" key="1">
    <citation type="submission" date="2015-03" db="EMBL/GenBank/DDBJ databases">
        <authorList>
            <person name="Murphy D."/>
        </authorList>
    </citation>
    <scope>NUCLEOTIDE SEQUENCE [LARGE SCALE GENOMIC DNA]</scope>
    <source>
        <strain evidence="2 3">DSM 44277</strain>
    </source>
</reference>
<keyword evidence="1" id="KW-0472">Membrane</keyword>
<evidence type="ECO:0000313" key="2">
    <source>
        <dbReference type="EMBL" id="CPR10820.1"/>
    </source>
</evidence>
<organism evidence="2 3">
    <name type="scientific">Mycobacterium bohemicum DSM 44277</name>
    <dbReference type="NCBI Taxonomy" id="1236609"/>
    <lineage>
        <taxon>Bacteria</taxon>
        <taxon>Bacillati</taxon>
        <taxon>Actinomycetota</taxon>
        <taxon>Actinomycetes</taxon>
        <taxon>Mycobacteriales</taxon>
        <taxon>Mycobacteriaceae</taxon>
        <taxon>Mycobacterium</taxon>
    </lineage>
</organism>
<proteinExistence type="predicted"/>
<protein>
    <submittedName>
        <fullName evidence="2">Uncharacterized protein</fullName>
    </submittedName>
</protein>
<evidence type="ECO:0000313" key="3">
    <source>
        <dbReference type="Proteomes" id="UP000198875"/>
    </source>
</evidence>
<dbReference type="AlphaFoldDB" id="A0A0U0W7N4"/>